<evidence type="ECO:0000256" key="3">
    <source>
        <dbReference type="ARBA" id="ARBA00008037"/>
    </source>
</evidence>
<comment type="similarity">
    <text evidence="3">Belongs to the JHDM1 histone demethylase family.</text>
</comment>
<keyword evidence="12" id="KW-0805">Transcription regulation</keyword>
<dbReference type="GO" id="GO:0005634">
    <property type="term" value="C:nucleus"/>
    <property type="evidence" value="ECO:0007669"/>
    <property type="project" value="UniProtKB-SubCell"/>
</dbReference>
<evidence type="ECO:0000256" key="9">
    <source>
        <dbReference type="ARBA" id="ARBA00022964"/>
    </source>
</evidence>
<dbReference type="FunFam" id="2.60.120.650:FF:000005">
    <property type="entry name" value="lysine-specific demethylase 2A isoform X1"/>
    <property type="match status" value="1"/>
</dbReference>
<dbReference type="InParanoid" id="B3RJX0"/>
<proteinExistence type="inferred from homology"/>
<dbReference type="GO" id="GO:0140680">
    <property type="term" value="F:histone H3K36me/H3K36me2 demethylase activity"/>
    <property type="evidence" value="ECO:0007669"/>
    <property type="project" value="UniProtKB-EC"/>
</dbReference>
<dbReference type="CTD" id="6749552"/>
<dbReference type="OMA" id="RICLNEG"/>
<evidence type="ECO:0000256" key="11">
    <source>
        <dbReference type="ARBA" id="ARBA00023004"/>
    </source>
</evidence>
<organism evidence="17 18">
    <name type="scientific">Trichoplax adhaerens</name>
    <name type="common">Trichoplax reptans</name>
    <dbReference type="NCBI Taxonomy" id="10228"/>
    <lineage>
        <taxon>Eukaryota</taxon>
        <taxon>Metazoa</taxon>
        <taxon>Placozoa</taxon>
        <taxon>Uniplacotomia</taxon>
        <taxon>Trichoplacea</taxon>
        <taxon>Trichoplacidae</taxon>
        <taxon>Trichoplax</taxon>
    </lineage>
</organism>
<dbReference type="SUPFAM" id="SSF51197">
    <property type="entry name" value="Clavaminate synthase-like"/>
    <property type="match status" value="1"/>
</dbReference>
<dbReference type="Pfam" id="PF02373">
    <property type="entry name" value="JmjC"/>
    <property type="match status" value="1"/>
</dbReference>
<evidence type="ECO:0000256" key="14">
    <source>
        <dbReference type="ARBA" id="ARBA00023242"/>
    </source>
</evidence>
<dbReference type="AlphaFoldDB" id="B3RJX0"/>
<dbReference type="InterPro" id="IPR003347">
    <property type="entry name" value="JmjC_dom"/>
</dbReference>
<gene>
    <name evidence="17" type="ORF">TRIADDRAFT_49824</name>
</gene>
<dbReference type="InterPro" id="IPR050690">
    <property type="entry name" value="JHDM1_Histone_Demethylase"/>
</dbReference>
<evidence type="ECO:0000256" key="8">
    <source>
        <dbReference type="ARBA" id="ARBA00022853"/>
    </source>
</evidence>
<evidence type="ECO:0000256" key="6">
    <source>
        <dbReference type="ARBA" id="ARBA00022771"/>
    </source>
</evidence>
<keyword evidence="5" id="KW-0479">Metal-binding</keyword>
<dbReference type="KEGG" id="tad:TRIADDRAFT_49824"/>
<keyword evidence="14" id="KW-0539">Nucleus</keyword>
<dbReference type="Proteomes" id="UP000009022">
    <property type="component" value="Unassembled WGS sequence"/>
</dbReference>
<keyword evidence="7" id="KW-0862">Zinc</keyword>
<comment type="catalytic activity">
    <reaction evidence="15">
        <text>N(6),N(6)-dimethyl-L-lysyl(36)-[histone H3] + 2 2-oxoglutarate + 2 O2 = L-lysyl(36)-[histone H3] + 2 formaldehyde + 2 succinate + 2 CO2</text>
        <dbReference type="Rhea" id="RHEA:42032"/>
        <dbReference type="Rhea" id="RHEA-COMP:9785"/>
        <dbReference type="Rhea" id="RHEA-COMP:9787"/>
        <dbReference type="ChEBI" id="CHEBI:15379"/>
        <dbReference type="ChEBI" id="CHEBI:16526"/>
        <dbReference type="ChEBI" id="CHEBI:16810"/>
        <dbReference type="ChEBI" id="CHEBI:16842"/>
        <dbReference type="ChEBI" id="CHEBI:29969"/>
        <dbReference type="ChEBI" id="CHEBI:30031"/>
        <dbReference type="ChEBI" id="CHEBI:61976"/>
        <dbReference type="EC" id="1.14.11.27"/>
    </reaction>
</comment>
<dbReference type="EC" id="1.14.11.27" evidence="4"/>
<dbReference type="GO" id="GO:0008270">
    <property type="term" value="F:zinc ion binding"/>
    <property type="evidence" value="ECO:0007669"/>
    <property type="project" value="UniProtKB-KW"/>
</dbReference>
<dbReference type="EMBL" id="DS985241">
    <property type="protein sequence ID" value="EDV29135.1"/>
    <property type="molecule type" value="Genomic_DNA"/>
</dbReference>
<name>B3RJX0_TRIAD</name>
<evidence type="ECO:0000256" key="13">
    <source>
        <dbReference type="ARBA" id="ARBA00023163"/>
    </source>
</evidence>
<dbReference type="GeneID" id="6749552"/>
<dbReference type="HOGENOM" id="CLU_003540_1_1_1"/>
<evidence type="ECO:0000256" key="7">
    <source>
        <dbReference type="ARBA" id="ARBA00022833"/>
    </source>
</evidence>
<keyword evidence="8" id="KW-0156">Chromatin regulator</keyword>
<evidence type="ECO:0000256" key="15">
    <source>
        <dbReference type="ARBA" id="ARBA00047915"/>
    </source>
</evidence>
<dbReference type="STRING" id="10228.B3RJX0"/>
<dbReference type="SMART" id="SM00558">
    <property type="entry name" value="JmjC"/>
    <property type="match status" value="1"/>
</dbReference>
<dbReference type="PhylomeDB" id="B3RJX0"/>
<comment type="subcellular location">
    <subcellularLocation>
        <location evidence="2">Nucleus</location>
    </subcellularLocation>
</comment>
<feature type="domain" description="JmjC" evidence="16">
    <location>
        <begin position="90"/>
        <end position="258"/>
    </location>
</feature>
<dbReference type="PROSITE" id="PS51184">
    <property type="entry name" value="JMJC"/>
    <property type="match status" value="1"/>
</dbReference>
<dbReference type="eggNOG" id="KOG1633">
    <property type="taxonomic scope" value="Eukaryota"/>
</dbReference>
<keyword evidence="11" id="KW-0408">Iron</keyword>
<evidence type="ECO:0000256" key="4">
    <source>
        <dbReference type="ARBA" id="ARBA00013246"/>
    </source>
</evidence>
<keyword evidence="6" id="KW-0863">Zinc-finger</keyword>
<evidence type="ECO:0000313" key="17">
    <source>
        <dbReference type="EMBL" id="EDV29135.1"/>
    </source>
</evidence>
<reference evidence="17 18" key="1">
    <citation type="journal article" date="2008" name="Nature">
        <title>The Trichoplax genome and the nature of placozoans.</title>
        <authorList>
            <person name="Srivastava M."/>
            <person name="Begovic E."/>
            <person name="Chapman J."/>
            <person name="Putnam N.H."/>
            <person name="Hellsten U."/>
            <person name="Kawashima T."/>
            <person name="Kuo A."/>
            <person name="Mitros T."/>
            <person name="Salamov A."/>
            <person name="Carpenter M.L."/>
            <person name="Signorovitch A.Y."/>
            <person name="Moreno M.A."/>
            <person name="Kamm K."/>
            <person name="Grimwood J."/>
            <person name="Schmutz J."/>
            <person name="Shapiro H."/>
            <person name="Grigoriev I.V."/>
            <person name="Buss L.W."/>
            <person name="Schierwater B."/>
            <person name="Dellaporta S.L."/>
            <person name="Rokhsar D.S."/>
        </authorList>
    </citation>
    <scope>NUCLEOTIDE SEQUENCE [LARGE SCALE GENOMIC DNA]</scope>
    <source>
        <strain evidence="17 18">Grell-BS-1999</strain>
    </source>
</reference>
<dbReference type="PANTHER" id="PTHR23123">
    <property type="entry name" value="PHD/F-BOX CONTAINING PROTEIN"/>
    <property type="match status" value="1"/>
</dbReference>
<comment type="cofactor">
    <cofactor evidence="1">
        <name>Fe(2+)</name>
        <dbReference type="ChEBI" id="CHEBI:29033"/>
    </cofactor>
</comment>
<protein>
    <recommendedName>
        <fullName evidence="4">[histone H3]-dimethyl-L-lysine(36) demethylase</fullName>
        <ecNumber evidence="4">1.14.11.27</ecNumber>
    </recommendedName>
</protein>
<dbReference type="OrthoDB" id="5876800at2759"/>
<sequence>MQGSEFNVKYLQQNGWDYPILLKSSEGTGLKVPPRTFTVNDVQHYIGTKRIIDVLDVNSQKGTEMTMTQWVKYYNSIPRKKILNVISLEFSHSKLDELVESPTIVRDIDWVDNVWPDELKMKQTSTTNNMEDMKYPKVKKYVLMSVAGCYTDFHIDFGGTSVWYHILRGSKIFWLIPPTDENLEIYQQWVLSGKQQETFLGDLVSDCSRICLNEGDTFMIPTAWIHAVYTPTDALVFGGNFLHSYNIAKQLQVHAIEDRTEVNYNFNGR</sequence>
<dbReference type="Gene3D" id="2.60.120.650">
    <property type="entry name" value="Cupin"/>
    <property type="match status" value="1"/>
</dbReference>
<keyword evidence="18" id="KW-1185">Reference proteome</keyword>
<evidence type="ECO:0000313" key="18">
    <source>
        <dbReference type="Proteomes" id="UP000009022"/>
    </source>
</evidence>
<evidence type="ECO:0000256" key="5">
    <source>
        <dbReference type="ARBA" id="ARBA00022723"/>
    </source>
</evidence>
<evidence type="ECO:0000256" key="12">
    <source>
        <dbReference type="ARBA" id="ARBA00023015"/>
    </source>
</evidence>
<keyword evidence="10" id="KW-0560">Oxidoreductase</keyword>
<evidence type="ECO:0000256" key="10">
    <source>
        <dbReference type="ARBA" id="ARBA00023002"/>
    </source>
</evidence>
<evidence type="ECO:0000256" key="1">
    <source>
        <dbReference type="ARBA" id="ARBA00001954"/>
    </source>
</evidence>
<accession>B3RJX0</accession>
<evidence type="ECO:0000259" key="16">
    <source>
        <dbReference type="PROSITE" id="PS51184"/>
    </source>
</evidence>
<evidence type="ECO:0000256" key="2">
    <source>
        <dbReference type="ARBA" id="ARBA00004123"/>
    </source>
</evidence>
<dbReference type="RefSeq" id="XP_002108337.1">
    <property type="nucleotide sequence ID" value="XM_002108301.1"/>
</dbReference>
<keyword evidence="13" id="KW-0804">Transcription</keyword>
<keyword evidence="9" id="KW-0223">Dioxygenase</keyword>